<proteinExistence type="predicted"/>
<evidence type="ECO:0000256" key="2">
    <source>
        <dbReference type="SAM" id="Phobius"/>
    </source>
</evidence>
<evidence type="ECO:0000313" key="4">
    <source>
        <dbReference type="Proteomes" id="UP001597187"/>
    </source>
</evidence>
<keyword evidence="2" id="KW-0472">Membrane</keyword>
<evidence type="ECO:0000313" key="3">
    <source>
        <dbReference type="EMBL" id="MFD1514815.1"/>
    </source>
</evidence>
<keyword evidence="4" id="KW-1185">Reference proteome</keyword>
<dbReference type="AlphaFoldDB" id="A0ABD6AY28"/>
<evidence type="ECO:0000256" key="1">
    <source>
        <dbReference type="SAM" id="MobiDB-lite"/>
    </source>
</evidence>
<dbReference type="InterPro" id="IPR058456">
    <property type="entry name" value="DUF8143"/>
</dbReference>
<organism evidence="3 4">
    <name type="scientific">Halomarina rubra</name>
    <dbReference type="NCBI Taxonomy" id="2071873"/>
    <lineage>
        <taxon>Archaea</taxon>
        <taxon>Methanobacteriati</taxon>
        <taxon>Methanobacteriota</taxon>
        <taxon>Stenosarchaea group</taxon>
        <taxon>Halobacteria</taxon>
        <taxon>Halobacteriales</taxon>
        <taxon>Natronomonadaceae</taxon>
        <taxon>Halomarina</taxon>
    </lineage>
</organism>
<feature type="region of interest" description="Disordered" evidence="1">
    <location>
        <begin position="33"/>
        <end position="57"/>
    </location>
</feature>
<sequence>MVSLQIGSVFVLVFLALAVLAPVALYALVRSEHDQRSAMSRSDGERVARRDSRDERR</sequence>
<accession>A0ABD6AY28</accession>
<keyword evidence="2" id="KW-1133">Transmembrane helix</keyword>
<keyword evidence="2" id="KW-0812">Transmembrane</keyword>
<dbReference type="RefSeq" id="WP_250874751.1">
    <property type="nucleotide sequence ID" value="NZ_JALXFV010000008.1"/>
</dbReference>
<name>A0ABD6AY28_9EURY</name>
<gene>
    <name evidence="3" type="ORF">ACFSBT_16150</name>
</gene>
<dbReference type="EMBL" id="JBHUDC010000008">
    <property type="protein sequence ID" value="MFD1514815.1"/>
    <property type="molecule type" value="Genomic_DNA"/>
</dbReference>
<reference evidence="3 4" key="1">
    <citation type="journal article" date="2019" name="Int. J. Syst. Evol. Microbiol.">
        <title>The Global Catalogue of Microorganisms (GCM) 10K type strain sequencing project: providing services to taxonomists for standard genome sequencing and annotation.</title>
        <authorList>
            <consortium name="The Broad Institute Genomics Platform"/>
            <consortium name="The Broad Institute Genome Sequencing Center for Infectious Disease"/>
            <person name="Wu L."/>
            <person name="Ma J."/>
        </authorList>
    </citation>
    <scope>NUCLEOTIDE SEQUENCE [LARGE SCALE GENOMIC DNA]</scope>
    <source>
        <strain evidence="3 4">CGMCC 1.12563</strain>
    </source>
</reference>
<protein>
    <submittedName>
        <fullName evidence="3">Uncharacterized protein</fullName>
    </submittedName>
</protein>
<dbReference type="Proteomes" id="UP001597187">
    <property type="component" value="Unassembled WGS sequence"/>
</dbReference>
<dbReference type="Pfam" id="PF26467">
    <property type="entry name" value="DUF8143"/>
    <property type="match status" value="1"/>
</dbReference>
<feature type="transmembrane region" description="Helical" evidence="2">
    <location>
        <begin position="6"/>
        <end position="29"/>
    </location>
</feature>
<comment type="caution">
    <text evidence="3">The sequence shown here is derived from an EMBL/GenBank/DDBJ whole genome shotgun (WGS) entry which is preliminary data.</text>
</comment>